<name>W7CB46_9LIST</name>
<dbReference type="PROSITE" id="PS51782">
    <property type="entry name" value="LYSM"/>
    <property type="match status" value="1"/>
</dbReference>
<dbReference type="Gene3D" id="3.10.350.10">
    <property type="entry name" value="LysM domain"/>
    <property type="match status" value="1"/>
</dbReference>
<dbReference type="InterPro" id="IPR036779">
    <property type="entry name" value="LysM_dom_sf"/>
</dbReference>
<dbReference type="EMBL" id="AODH01000078">
    <property type="protein sequence ID" value="EUJ34152.1"/>
    <property type="molecule type" value="Genomic_DNA"/>
</dbReference>
<evidence type="ECO:0000259" key="1">
    <source>
        <dbReference type="PROSITE" id="PS51782"/>
    </source>
</evidence>
<keyword evidence="3" id="KW-1185">Reference proteome</keyword>
<dbReference type="CDD" id="cd00118">
    <property type="entry name" value="LysM"/>
    <property type="match status" value="1"/>
</dbReference>
<dbReference type="InterPro" id="IPR018392">
    <property type="entry name" value="LysM"/>
</dbReference>
<evidence type="ECO:0000313" key="2">
    <source>
        <dbReference type="EMBL" id="EUJ34152.1"/>
    </source>
</evidence>
<comment type="caution">
    <text evidence="2">The sequence shown here is derived from an EMBL/GenBank/DDBJ whole genome shotgun (WGS) entry which is preliminary data.</text>
</comment>
<organism evidence="2 3">
    <name type="scientific">Brochothrix campestris FSL F6-1037</name>
    <dbReference type="NCBI Taxonomy" id="1265861"/>
    <lineage>
        <taxon>Bacteria</taxon>
        <taxon>Bacillati</taxon>
        <taxon>Bacillota</taxon>
        <taxon>Bacilli</taxon>
        <taxon>Bacillales</taxon>
        <taxon>Listeriaceae</taxon>
        <taxon>Brochothrix</taxon>
    </lineage>
</organism>
<dbReference type="InterPro" id="IPR044081">
    <property type="entry name" value="DUF5776"/>
</dbReference>
<dbReference type="SUPFAM" id="SSF54106">
    <property type="entry name" value="LysM domain"/>
    <property type="match status" value="1"/>
</dbReference>
<dbReference type="RefSeq" id="WP_035315799.1">
    <property type="nucleotide sequence ID" value="NZ_AODH01000078.1"/>
</dbReference>
<gene>
    <name evidence="2" type="ORF">BCAMP_12633</name>
</gene>
<dbReference type="STRING" id="1265861.BCAMP_12633"/>
<feature type="domain" description="LysM" evidence="1">
    <location>
        <begin position="96"/>
        <end position="140"/>
    </location>
</feature>
<proteinExistence type="predicted"/>
<dbReference type="SMART" id="SM00257">
    <property type="entry name" value="LysM"/>
    <property type="match status" value="1"/>
</dbReference>
<feature type="non-terminal residue" evidence="2">
    <location>
        <position position="1"/>
    </location>
</feature>
<reference evidence="2 3" key="1">
    <citation type="submission" date="2012-12" db="EMBL/GenBank/DDBJ databases">
        <title>Novel taxa of Listeriaceae from agricultural environments in the United States.</title>
        <authorList>
            <person name="den Bakker H.C."/>
            <person name="Allred A."/>
            <person name="Warchocki S."/>
            <person name="Wright E.M."/>
            <person name="Burrell A."/>
            <person name="Nightingale K.K."/>
            <person name="Kephart D."/>
            <person name="Wiedmann M."/>
        </authorList>
    </citation>
    <scope>NUCLEOTIDE SEQUENCE [LARGE SCALE GENOMIC DNA]</scope>
    <source>
        <strain evidence="2 3">FSL F6-1037</strain>
    </source>
</reference>
<dbReference type="Proteomes" id="UP000019243">
    <property type="component" value="Unassembled WGS sequence"/>
</dbReference>
<dbReference type="Pfam" id="PF01476">
    <property type="entry name" value="LysM"/>
    <property type="match status" value="1"/>
</dbReference>
<dbReference type="AlphaFoldDB" id="W7CB46"/>
<dbReference type="OrthoDB" id="9794294at2"/>
<accession>W7CB46</accession>
<dbReference type="Pfam" id="PF19087">
    <property type="entry name" value="DUF5776"/>
    <property type="match status" value="1"/>
</dbReference>
<evidence type="ECO:0000313" key="3">
    <source>
        <dbReference type="Proteomes" id="UP000019243"/>
    </source>
</evidence>
<protein>
    <submittedName>
        <fullName evidence="2">Lyzozyme M1</fullName>
    </submittedName>
</protein>
<sequence length="141" mass="15553">DVAKVTAAANDNYYNTNPKRVTLKKASTLRKKNAQNGADWDKQSNQVASFKKGTEFVITGIKKSSGGTPRLITQSGHLLTANKSYVQQTTVTVSKQYYTVKSGDNVEFIAKKYSTTTAKIKSLNKLSDVNKIYIGQKLQVK</sequence>